<dbReference type="Proteomes" id="UP000016924">
    <property type="component" value="Unassembled WGS sequence"/>
</dbReference>
<feature type="region of interest" description="Disordered" evidence="1">
    <location>
        <begin position="662"/>
        <end position="802"/>
    </location>
</feature>
<dbReference type="RefSeq" id="XP_007784588.1">
    <property type="nucleotide sequence ID" value="XM_007786398.1"/>
</dbReference>
<evidence type="ECO:0000313" key="2">
    <source>
        <dbReference type="EMBL" id="EON69271.1"/>
    </source>
</evidence>
<accession>R7Z5S3</accession>
<dbReference type="AlphaFoldDB" id="R7Z5S3"/>
<dbReference type="OMA" id="WDPYNES"/>
<evidence type="ECO:0000256" key="1">
    <source>
        <dbReference type="SAM" id="MobiDB-lite"/>
    </source>
</evidence>
<feature type="compositionally biased region" description="Polar residues" evidence="1">
    <location>
        <begin position="498"/>
        <end position="510"/>
    </location>
</feature>
<dbReference type="eggNOG" id="ENOG502R7I3">
    <property type="taxonomic scope" value="Eukaryota"/>
</dbReference>
<evidence type="ECO:0000313" key="3">
    <source>
        <dbReference type="Proteomes" id="UP000016924"/>
    </source>
</evidence>
<keyword evidence="3" id="KW-1185">Reference proteome</keyword>
<feature type="compositionally biased region" description="Polar residues" evidence="1">
    <location>
        <begin position="687"/>
        <end position="702"/>
    </location>
</feature>
<dbReference type="GO" id="GO:0005737">
    <property type="term" value="C:cytoplasm"/>
    <property type="evidence" value="ECO:0007669"/>
    <property type="project" value="TreeGrafter"/>
</dbReference>
<sequence>MDILLSKVTQQAMNYAIRSGVTITAGYAIRQCSRLAKNVKGTEKEELASLQLRLESKIRIISPAIDMIELIAARGNTSLESAVTLTKALRWDIQSLGIRLAKAASEEELARRGSSKAKSKEQNVLEFKLIISDIKRLLERIEDAVPLINLAITTSGVSLSTTMPATVSPSRLLQASTFLTAGDTQYAMAHSRAVQIGPTFTLSIYMLFGGHAYRPHDEEGIRETTWKEVIHKARVKLIRIPLNKVYDYPSGNATPPIRSFNDVGDLNGSHTPPLIPAEGKAHEFAYQLLIIEDLNDDRVHTFEEGEAQPGPFEDVATAGIREVVPIHEVSKIFYADTGRILNIGTDGETNNPILLLKRDVNAAPPRRMMERQPSEQCWQQDDVDQAGGPSVSDIPDEHSEVEAQLRRESSVPPPQKSEPIPPVSHAWRFPPDLDPEWLAFEVYTEAPDSDEEDEEEESDVQLESSSLQAPTQPPHTQSLASAFSNLTLRGSSPDKAFSSPQPNAHNQLIPSPQKPSVPAKSPSPQPTIAAVPALKTSLSLLEMLIRLTALQQFQQSSHLAIPDELLTFFLSESSSTGAGGDAERRRRVRSDARRRVGFDPYEESPLKWRGEEYYQGPAAEPTHGQGLARQDGRFMTPSSYRQGVTPGYQDYYEEDEYEYDEGWAGAEPSPNNLRSIRSPPTPRLSGPTLQNGLTPSSPSPSYFGNHDMPPPRHSRHGTPTTDPRRRVHYTQTPPPTDRRQMNPLAKSGSQPATPPLTLKTRQGVMRRESSKAGGVSLPKSVSSPLGREMSVVQSVETEPEAG</sequence>
<organism evidence="2 3">
    <name type="scientific">Coniosporium apollinis (strain CBS 100218)</name>
    <name type="common">Rock-inhabiting black yeast</name>
    <dbReference type="NCBI Taxonomy" id="1168221"/>
    <lineage>
        <taxon>Eukaryota</taxon>
        <taxon>Fungi</taxon>
        <taxon>Dikarya</taxon>
        <taxon>Ascomycota</taxon>
        <taxon>Pezizomycotina</taxon>
        <taxon>Dothideomycetes</taxon>
        <taxon>Dothideomycetes incertae sedis</taxon>
        <taxon>Coniosporium</taxon>
    </lineage>
</organism>
<name>R7Z5S3_CONA1</name>
<feature type="compositionally biased region" description="Pro residues" evidence="1">
    <location>
        <begin position="411"/>
        <end position="422"/>
    </location>
</feature>
<dbReference type="InterPro" id="IPR008812">
    <property type="entry name" value="Ran_GTP-bd-rel"/>
</dbReference>
<proteinExistence type="predicted"/>
<feature type="compositionally biased region" description="Basic and acidic residues" evidence="1">
    <location>
        <begin position="395"/>
        <end position="409"/>
    </location>
</feature>
<feature type="region of interest" description="Disordered" evidence="1">
    <location>
        <begin position="445"/>
        <end position="527"/>
    </location>
</feature>
<dbReference type="HOGENOM" id="CLU_014536_1_0_1"/>
<evidence type="ECO:0008006" key="4">
    <source>
        <dbReference type="Google" id="ProtNLM"/>
    </source>
</evidence>
<dbReference type="GO" id="GO:0030695">
    <property type="term" value="F:GTPase regulator activity"/>
    <property type="evidence" value="ECO:0007669"/>
    <property type="project" value="TreeGrafter"/>
</dbReference>
<dbReference type="EMBL" id="JH767610">
    <property type="protein sequence ID" value="EON69271.1"/>
    <property type="molecule type" value="Genomic_DNA"/>
</dbReference>
<dbReference type="OrthoDB" id="512915at2759"/>
<feature type="compositionally biased region" description="Acidic residues" evidence="1">
    <location>
        <begin position="447"/>
        <end position="460"/>
    </location>
</feature>
<gene>
    <name evidence="2" type="ORF">W97_08431</name>
</gene>
<dbReference type="PANTHER" id="PTHR31010">
    <property type="entry name" value="RAN-SPECIFIC GTPASE-ACTIVATING PROTEIN 30-RELATED"/>
    <property type="match status" value="1"/>
</dbReference>
<feature type="region of interest" description="Disordered" evidence="1">
    <location>
        <begin position="364"/>
        <end position="428"/>
    </location>
</feature>
<feature type="compositionally biased region" description="Polar residues" evidence="1">
    <location>
        <begin position="474"/>
        <end position="490"/>
    </location>
</feature>
<feature type="region of interest" description="Disordered" evidence="1">
    <location>
        <begin position="616"/>
        <end position="649"/>
    </location>
</feature>
<dbReference type="PANTHER" id="PTHR31010:SF2">
    <property type="entry name" value="RAN-SPECIFIC GTPASE-ACTIVATING PROTEIN 30"/>
    <property type="match status" value="1"/>
</dbReference>
<dbReference type="Pfam" id="PF05508">
    <property type="entry name" value="Ran-binding"/>
    <property type="match status" value="1"/>
</dbReference>
<protein>
    <recommendedName>
        <fullName evidence="4">Ran-binding-domain-containing protein</fullName>
    </recommendedName>
</protein>
<dbReference type="GeneID" id="19905742"/>
<dbReference type="GO" id="GO:0005634">
    <property type="term" value="C:nucleus"/>
    <property type="evidence" value="ECO:0007669"/>
    <property type="project" value="TreeGrafter"/>
</dbReference>
<reference evidence="3" key="1">
    <citation type="submission" date="2012-06" db="EMBL/GenBank/DDBJ databases">
        <title>The genome sequence of Coniosporium apollinis CBS 100218.</title>
        <authorList>
            <consortium name="The Broad Institute Genome Sequencing Platform"/>
            <person name="Cuomo C."/>
            <person name="Gorbushina A."/>
            <person name="Noack S."/>
            <person name="Walker B."/>
            <person name="Young S.K."/>
            <person name="Zeng Q."/>
            <person name="Gargeya S."/>
            <person name="Fitzgerald M."/>
            <person name="Haas B."/>
            <person name="Abouelleil A."/>
            <person name="Alvarado L."/>
            <person name="Arachchi H.M."/>
            <person name="Berlin A.M."/>
            <person name="Chapman S.B."/>
            <person name="Goldberg J."/>
            <person name="Griggs A."/>
            <person name="Gujja S."/>
            <person name="Hansen M."/>
            <person name="Howarth C."/>
            <person name="Imamovic A."/>
            <person name="Larimer J."/>
            <person name="McCowan C."/>
            <person name="Montmayeur A."/>
            <person name="Murphy C."/>
            <person name="Neiman D."/>
            <person name="Pearson M."/>
            <person name="Priest M."/>
            <person name="Roberts A."/>
            <person name="Saif S."/>
            <person name="Shea T."/>
            <person name="Sisk P."/>
            <person name="Sykes S."/>
            <person name="Wortman J."/>
            <person name="Nusbaum C."/>
            <person name="Birren B."/>
        </authorList>
    </citation>
    <scope>NUCLEOTIDE SEQUENCE [LARGE SCALE GENOMIC DNA]</scope>
    <source>
        <strain evidence="3">CBS 100218</strain>
    </source>
</reference>